<sequence length="208" mass="23955">MKRLIHYLKRLGHWLFESYPITIVIVPSMVVFLFRKPLGEEGIQLCGGILQIIGALYGIAIFLKLREVFSFPSLFDLFVGWLKRFPRWKKDVRVMAGTIVAPMALLSAKASVWSPDDPSLPVEERLKRIIRNQESLRESMDLVEQEISKKDTTLTERIKKLDSKFTSEISQVSSKLESIHMEDFFWALSGLLFILVGILFSSFARYIV</sequence>
<organism evidence="2 3">
    <name type="scientific">Shivajiella indica</name>
    <dbReference type="NCBI Taxonomy" id="872115"/>
    <lineage>
        <taxon>Bacteria</taxon>
        <taxon>Pseudomonadati</taxon>
        <taxon>Bacteroidota</taxon>
        <taxon>Cytophagia</taxon>
        <taxon>Cytophagales</taxon>
        <taxon>Cyclobacteriaceae</taxon>
        <taxon>Shivajiella</taxon>
    </lineage>
</organism>
<keyword evidence="1" id="KW-0472">Membrane</keyword>
<proteinExistence type="predicted"/>
<keyword evidence="1" id="KW-0812">Transmembrane</keyword>
<feature type="transmembrane region" description="Helical" evidence="1">
    <location>
        <begin position="42"/>
        <end position="63"/>
    </location>
</feature>
<evidence type="ECO:0000256" key="1">
    <source>
        <dbReference type="SAM" id="Phobius"/>
    </source>
</evidence>
<dbReference type="RefSeq" id="WP_380799778.1">
    <property type="nucleotide sequence ID" value="NZ_JBHUIV010000003.1"/>
</dbReference>
<feature type="transmembrane region" description="Helical" evidence="1">
    <location>
        <begin position="184"/>
        <end position="207"/>
    </location>
</feature>
<keyword evidence="1" id="KW-1133">Transmembrane helix</keyword>
<name>A0ABW5B2X6_9BACT</name>
<evidence type="ECO:0000313" key="3">
    <source>
        <dbReference type="Proteomes" id="UP001597414"/>
    </source>
</evidence>
<evidence type="ECO:0000313" key="2">
    <source>
        <dbReference type="EMBL" id="MFD2200187.1"/>
    </source>
</evidence>
<accession>A0ABW5B2X6</accession>
<comment type="caution">
    <text evidence="2">The sequence shown here is derived from an EMBL/GenBank/DDBJ whole genome shotgun (WGS) entry which is preliminary data.</text>
</comment>
<dbReference type="Proteomes" id="UP001597414">
    <property type="component" value="Unassembled WGS sequence"/>
</dbReference>
<feature type="transmembrane region" description="Helical" evidence="1">
    <location>
        <begin position="92"/>
        <end position="112"/>
    </location>
</feature>
<feature type="transmembrane region" description="Helical" evidence="1">
    <location>
        <begin position="12"/>
        <end position="30"/>
    </location>
</feature>
<gene>
    <name evidence="2" type="ORF">ACFSKV_01325</name>
</gene>
<reference evidence="3" key="1">
    <citation type="journal article" date="2019" name="Int. J. Syst. Evol. Microbiol.">
        <title>The Global Catalogue of Microorganisms (GCM) 10K type strain sequencing project: providing services to taxonomists for standard genome sequencing and annotation.</title>
        <authorList>
            <consortium name="The Broad Institute Genomics Platform"/>
            <consortium name="The Broad Institute Genome Sequencing Center for Infectious Disease"/>
            <person name="Wu L."/>
            <person name="Ma J."/>
        </authorList>
    </citation>
    <scope>NUCLEOTIDE SEQUENCE [LARGE SCALE GENOMIC DNA]</scope>
    <source>
        <strain evidence="3">KCTC 19812</strain>
    </source>
</reference>
<protein>
    <submittedName>
        <fullName evidence="2">Uncharacterized protein</fullName>
    </submittedName>
</protein>
<dbReference type="EMBL" id="JBHUIV010000003">
    <property type="protein sequence ID" value="MFD2200187.1"/>
    <property type="molecule type" value="Genomic_DNA"/>
</dbReference>
<keyword evidence="3" id="KW-1185">Reference proteome</keyword>